<sequence length="45" mass="4773">MAAEASADEEASEDDTLESGALVKEDVEDKDEHDGETEGKFEGSV</sequence>
<reference evidence="3" key="1">
    <citation type="submission" date="2011-12" db="EMBL/GenBank/DDBJ databases">
        <authorList>
            <consortium name="The Broad Institute Genome Sequencing Platform"/>
            <person name="Russ C."/>
            <person name="Tyler B."/>
            <person name="Panabieres F."/>
            <person name="Shan W."/>
            <person name="Tripathy S."/>
            <person name="Grunwald N."/>
            <person name="Machado M."/>
            <person name="Young S.K."/>
            <person name="Zeng Q."/>
            <person name="Gargeya S."/>
            <person name="Fitzgerald M."/>
            <person name="Haas B."/>
            <person name="Abouelleil A."/>
            <person name="Alvarado L."/>
            <person name="Arachchi H.M."/>
            <person name="Berlin A."/>
            <person name="Chapman S.B."/>
            <person name="Gearin G."/>
            <person name="Goldberg J."/>
            <person name="Griggs A."/>
            <person name="Gujja S."/>
            <person name="Hansen M."/>
            <person name="Heiman D."/>
            <person name="Howarth C."/>
            <person name="Larimer J."/>
            <person name="Lui A."/>
            <person name="MacDonald P.J.P."/>
            <person name="McCowen C."/>
            <person name="Montmayeur A."/>
            <person name="Murphy C."/>
            <person name="Neiman D."/>
            <person name="Pearson M."/>
            <person name="Priest M."/>
            <person name="Roberts A."/>
            <person name="Saif S."/>
            <person name="Shea T."/>
            <person name="Sisk P."/>
            <person name="Stolte C."/>
            <person name="Sykes S."/>
            <person name="Wortman J."/>
            <person name="Nusbaum C."/>
            <person name="Birren B."/>
        </authorList>
    </citation>
    <scope>NUCLEOTIDE SEQUENCE [LARGE SCALE GENOMIC DNA]</scope>
    <source>
        <strain evidence="3">INRA-310</strain>
    </source>
</reference>
<gene>
    <name evidence="2" type="ORF">PPTG_20057</name>
</gene>
<dbReference type="RefSeq" id="XP_008916934.1">
    <property type="nucleotide sequence ID" value="XM_008918686.1"/>
</dbReference>
<proteinExistence type="predicted"/>
<dbReference type="VEuPathDB" id="FungiDB:PPTG_20057"/>
<evidence type="ECO:0000313" key="3">
    <source>
        <dbReference type="Proteomes" id="UP000018817"/>
    </source>
</evidence>
<name>W2P9T2_PHYN3</name>
<dbReference type="STRING" id="761204.W2P9T2"/>
<dbReference type="Proteomes" id="UP000018817">
    <property type="component" value="Unassembled WGS sequence"/>
</dbReference>
<evidence type="ECO:0000313" key="2">
    <source>
        <dbReference type="EMBL" id="ETM97772.1"/>
    </source>
</evidence>
<dbReference type="AlphaFoldDB" id="W2P9T2"/>
<dbReference type="GeneID" id="20188716"/>
<feature type="compositionally biased region" description="Basic and acidic residues" evidence="1">
    <location>
        <begin position="23"/>
        <end position="45"/>
    </location>
</feature>
<protein>
    <submittedName>
        <fullName evidence="2">Uncharacterized protein</fullName>
    </submittedName>
</protein>
<accession>W2P9T2</accession>
<feature type="compositionally biased region" description="Acidic residues" evidence="1">
    <location>
        <begin position="1"/>
        <end position="17"/>
    </location>
</feature>
<evidence type="ECO:0000256" key="1">
    <source>
        <dbReference type="SAM" id="MobiDB-lite"/>
    </source>
</evidence>
<dbReference type="EMBL" id="KI669823">
    <property type="protein sequence ID" value="ETM97772.1"/>
    <property type="molecule type" value="Genomic_DNA"/>
</dbReference>
<organism evidence="2 3">
    <name type="scientific">Phytophthora nicotianae (strain INRA-310)</name>
    <name type="common">Phytophthora parasitica</name>
    <dbReference type="NCBI Taxonomy" id="761204"/>
    <lineage>
        <taxon>Eukaryota</taxon>
        <taxon>Sar</taxon>
        <taxon>Stramenopiles</taxon>
        <taxon>Oomycota</taxon>
        <taxon>Peronosporomycetes</taxon>
        <taxon>Peronosporales</taxon>
        <taxon>Peronosporaceae</taxon>
        <taxon>Phytophthora</taxon>
    </lineage>
</organism>
<reference evidence="2 3" key="2">
    <citation type="submission" date="2013-11" db="EMBL/GenBank/DDBJ databases">
        <title>The Genome Sequence of Phytophthora parasitica INRA-310.</title>
        <authorList>
            <consortium name="The Broad Institute Genomics Platform"/>
            <person name="Russ C."/>
            <person name="Tyler B."/>
            <person name="Panabieres F."/>
            <person name="Shan W."/>
            <person name="Tripathy S."/>
            <person name="Grunwald N."/>
            <person name="Machado M."/>
            <person name="Johnson C.S."/>
            <person name="Arredondo F."/>
            <person name="Hong C."/>
            <person name="Coffey M."/>
            <person name="Young S.K."/>
            <person name="Zeng Q."/>
            <person name="Gargeya S."/>
            <person name="Fitzgerald M."/>
            <person name="Abouelleil A."/>
            <person name="Alvarado L."/>
            <person name="Chapman S.B."/>
            <person name="Gainer-Dewar J."/>
            <person name="Goldberg J."/>
            <person name="Griggs A."/>
            <person name="Gujja S."/>
            <person name="Hansen M."/>
            <person name="Howarth C."/>
            <person name="Imamovic A."/>
            <person name="Ireland A."/>
            <person name="Larimer J."/>
            <person name="McCowan C."/>
            <person name="Murphy C."/>
            <person name="Pearson M."/>
            <person name="Poon T.W."/>
            <person name="Priest M."/>
            <person name="Roberts A."/>
            <person name="Saif S."/>
            <person name="Shea T."/>
            <person name="Sykes S."/>
            <person name="Wortman J."/>
            <person name="Nusbaum C."/>
            <person name="Birren B."/>
        </authorList>
    </citation>
    <scope>NUCLEOTIDE SEQUENCE [LARGE SCALE GENOMIC DNA]</scope>
    <source>
        <strain evidence="2 3">INRA-310</strain>
    </source>
</reference>
<feature type="region of interest" description="Disordered" evidence="1">
    <location>
        <begin position="1"/>
        <end position="45"/>
    </location>
</feature>